<reference evidence="1 2" key="1">
    <citation type="journal article" date="2018" name="Proc. Natl. Acad. Sci. U.S.A.">
        <title>Linking secondary metabolites to gene clusters through genome sequencing of six diverse Aspergillus species.</title>
        <authorList>
            <person name="Kaerboelling I."/>
            <person name="Vesth T.C."/>
            <person name="Frisvad J.C."/>
            <person name="Nybo J.L."/>
            <person name="Theobald S."/>
            <person name="Kuo A."/>
            <person name="Bowyer P."/>
            <person name="Matsuda Y."/>
            <person name="Mondo S."/>
            <person name="Lyhne E.K."/>
            <person name="Kogle M.E."/>
            <person name="Clum A."/>
            <person name="Lipzen A."/>
            <person name="Salamov A."/>
            <person name="Ngan C.Y."/>
            <person name="Daum C."/>
            <person name="Chiniquy J."/>
            <person name="Barry K."/>
            <person name="LaButti K."/>
            <person name="Haridas S."/>
            <person name="Simmons B.A."/>
            <person name="Magnuson J.K."/>
            <person name="Mortensen U.H."/>
            <person name="Larsen T.O."/>
            <person name="Grigoriev I.V."/>
            <person name="Baker S.E."/>
            <person name="Andersen M.R."/>
        </authorList>
    </citation>
    <scope>NUCLEOTIDE SEQUENCE [LARGE SCALE GENOMIC DNA]</scope>
    <source>
        <strain evidence="1 2">IBT 24754</strain>
    </source>
</reference>
<dbReference type="Proteomes" id="UP000244073">
    <property type="component" value="Unassembled WGS sequence"/>
</dbReference>
<sequence length="248" mass="27921">MVTPKISRETQSARSFIQSPEHCRKDLFDQLQEVNYSFSSSQSTQQPWSILGLRVMVAGRVRGTSDLACSIQGLFLPHSTSIAANPPENPSYHRPKTRRMSVKSGITRRDRMLARSSLTKKALCVTPRPIISYEDMLLGPFHTITSQCLLLRSPILRCDLLKTRGTSNSSLATLLHLYEVVNFVSRMALPYGSLRKISRDPGCPRTIHLPQIGPQWYKDRRLSQGKVKHLAGLSKSRPSHVIVGTKDW</sequence>
<proteinExistence type="predicted"/>
<dbReference type="VEuPathDB" id="FungiDB:P175DRAFT_0561114"/>
<evidence type="ECO:0000313" key="1">
    <source>
        <dbReference type="EMBL" id="PTU17058.1"/>
    </source>
</evidence>
<comment type="caution">
    <text evidence="1">The sequence shown here is derived from an EMBL/GenBank/DDBJ whole genome shotgun (WGS) entry which is preliminary data.</text>
</comment>
<accession>A0A2T5LL98</accession>
<dbReference type="RefSeq" id="XP_040748450.1">
    <property type="nucleotide sequence ID" value="XM_040901022.1"/>
</dbReference>
<feature type="non-terminal residue" evidence="1">
    <location>
        <position position="248"/>
    </location>
</feature>
<dbReference type="EMBL" id="MSFN02000012">
    <property type="protein sequence ID" value="PTU17058.1"/>
    <property type="molecule type" value="Genomic_DNA"/>
</dbReference>
<protein>
    <submittedName>
        <fullName evidence="1">Uncharacterized protein</fullName>
    </submittedName>
</protein>
<gene>
    <name evidence="1" type="ORF">P175DRAFT_0561114</name>
</gene>
<dbReference type="GeneID" id="63817906"/>
<dbReference type="AlphaFoldDB" id="A0A2T5LL98"/>
<evidence type="ECO:0000313" key="2">
    <source>
        <dbReference type="Proteomes" id="UP000244073"/>
    </source>
</evidence>
<organism evidence="1 2">
    <name type="scientific">Aspergillus ochraceoroseus IBT 24754</name>
    <dbReference type="NCBI Taxonomy" id="1392256"/>
    <lineage>
        <taxon>Eukaryota</taxon>
        <taxon>Fungi</taxon>
        <taxon>Dikarya</taxon>
        <taxon>Ascomycota</taxon>
        <taxon>Pezizomycotina</taxon>
        <taxon>Eurotiomycetes</taxon>
        <taxon>Eurotiomycetidae</taxon>
        <taxon>Eurotiales</taxon>
        <taxon>Aspergillaceae</taxon>
        <taxon>Aspergillus</taxon>
        <taxon>Aspergillus subgen. Nidulantes</taxon>
    </lineage>
</organism>
<name>A0A2T5LL98_9EURO</name>